<comment type="caution">
    <text evidence="2">The sequence shown here is derived from an EMBL/GenBank/DDBJ whole genome shotgun (WGS) entry which is preliminary data.</text>
</comment>
<dbReference type="SUPFAM" id="SSF143422">
    <property type="entry name" value="Transposase IS200-like"/>
    <property type="match status" value="1"/>
</dbReference>
<gene>
    <name evidence="2" type="ORF">A2785_03130</name>
</gene>
<dbReference type="Gene3D" id="3.30.70.1290">
    <property type="entry name" value="Transposase IS200-like"/>
    <property type="match status" value="1"/>
</dbReference>
<name>A0A1G1VMD6_9BACT</name>
<reference evidence="2 3" key="1">
    <citation type="journal article" date="2016" name="Nat. Commun.">
        <title>Thousands of microbial genomes shed light on interconnected biogeochemical processes in an aquifer system.</title>
        <authorList>
            <person name="Anantharaman K."/>
            <person name="Brown C.T."/>
            <person name="Hug L.A."/>
            <person name="Sharon I."/>
            <person name="Castelle C.J."/>
            <person name="Probst A.J."/>
            <person name="Thomas B.C."/>
            <person name="Singh A."/>
            <person name="Wilkins M.J."/>
            <person name="Karaoz U."/>
            <person name="Brodie E.L."/>
            <person name="Williams K.H."/>
            <person name="Hubbard S.S."/>
            <person name="Banfield J.F."/>
        </authorList>
    </citation>
    <scope>NUCLEOTIDE SEQUENCE [LARGE SCALE GENOMIC DNA]</scope>
</reference>
<proteinExistence type="predicted"/>
<dbReference type="GO" id="GO:0003677">
    <property type="term" value="F:DNA binding"/>
    <property type="evidence" value="ECO:0007669"/>
    <property type="project" value="InterPro"/>
</dbReference>
<feature type="domain" description="Transposase IS200-like" evidence="1">
    <location>
        <begin position="11"/>
        <end position="155"/>
    </location>
</feature>
<evidence type="ECO:0000313" key="2">
    <source>
        <dbReference type="EMBL" id="OGY16559.1"/>
    </source>
</evidence>
<organism evidence="2 3">
    <name type="scientific">Candidatus Chisholmbacteria bacterium RIFCSPHIGHO2_01_FULL_49_18</name>
    <dbReference type="NCBI Taxonomy" id="1797590"/>
    <lineage>
        <taxon>Bacteria</taxon>
        <taxon>Candidatus Chisholmiibacteriota</taxon>
    </lineage>
</organism>
<dbReference type="PANTHER" id="PTHR34322:SF2">
    <property type="entry name" value="TRANSPOSASE IS200-LIKE DOMAIN-CONTAINING PROTEIN"/>
    <property type="match status" value="1"/>
</dbReference>
<evidence type="ECO:0000313" key="3">
    <source>
        <dbReference type="Proteomes" id="UP000179069"/>
    </source>
</evidence>
<accession>A0A1G1VMD6</accession>
<dbReference type="SMART" id="SM01321">
    <property type="entry name" value="Y1_Tnp"/>
    <property type="match status" value="1"/>
</dbReference>
<dbReference type="GO" id="GO:0006313">
    <property type="term" value="P:DNA transposition"/>
    <property type="evidence" value="ECO:0007669"/>
    <property type="project" value="InterPro"/>
</dbReference>
<evidence type="ECO:0000259" key="1">
    <source>
        <dbReference type="SMART" id="SM01321"/>
    </source>
</evidence>
<dbReference type="PANTHER" id="PTHR34322">
    <property type="entry name" value="TRANSPOSASE, Y1_TNP DOMAIN-CONTAINING"/>
    <property type="match status" value="1"/>
</dbReference>
<protein>
    <recommendedName>
        <fullName evidence="1">Transposase IS200-like domain-containing protein</fullName>
    </recommendedName>
</protein>
<dbReference type="Proteomes" id="UP000179069">
    <property type="component" value="Unassembled WGS sequence"/>
</dbReference>
<dbReference type="EMBL" id="MHCI01000014">
    <property type="protein sequence ID" value="OGY16559.1"/>
    <property type="molecule type" value="Genomic_DNA"/>
</dbReference>
<dbReference type="GO" id="GO:0004803">
    <property type="term" value="F:transposase activity"/>
    <property type="evidence" value="ECO:0007669"/>
    <property type="project" value="InterPro"/>
</dbReference>
<dbReference type="AlphaFoldDB" id="A0A1G1VMD6"/>
<dbReference type="InterPro" id="IPR002686">
    <property type="entry name" value="Transposase_17"/>
</dbReference>
<dbReference type="InterPro" id="IPR036515">
    <property type="entry name" value="Transposase_17_sf"/>
</dbReference>
<dbReference type="Pfam" id="PF01797">
    <property type="entry name" value="Y1_Tnp"/>
    <property type="match status" value="1"/>
</dbReference>
<sequence length="228" mass="27128">MPAKNSIKMYIDNGYYHIYNRGVNKRTIFKKKIDYKVFLNELKTALSPPPKPNDLKVRFTLKGGTFKGIPRQPKNFHKEIMLLAYCLMPNHFHLLIRQLSKNSMPSFMRSITTRYAMYFNTNNRRVGPLFQGSYKAVLVEDDNHFLHLTRYIHQNPFKLREGLLKNYPYSSYAEYLGLRNTSWIHPEDILAFFRKRRREKKFDISSYESFVDLKDNKNQEVLKGLTLD</sequence>